<dbReference type="GO" id="GO:0019262">
    <property type="term" value="P:N-acetylneuraminate catabolic process"/>
    <property type="evidence" value="ECO:0007669"/>
    <property type="project" value="TreeGrafter"/>
</dbReference>
<evidence type="ECO:0000256" key="1">
    <source>
        <dbReference type="SAM" id="MobiDB-lite"/>
    </source>
</evidence>
<evidence type="ECO:0000313" key="3">
    <source>
        <dbReference type="EMBL" id="SPL61915.1"/>
    </source>
</evidence>
<keyword evidence="3" id="KW-0808">Transferase</keyword>
<sequence>MPRKSDIRATSGTNHEGTSAHNRRVIIDALRQNRSLSRAELARATNLTKQTISNLIEGLESDGLVSSENAVRRGRGQPATPYRLVPEGAFALGVQIDRHLTRIVIVNLTGDEVVRREARLPPDNPEEGCAIILEEIAKAQATLAREFPDGHYRMSGLGVAMPGPFGTKVPEHDRWVMSAWQSFPLIDRLTQSTGLTVTLQNDATACARAEKMVGLADGLDNVVCIYMGYGVGAGLILNGEIYTGSKGNAGEIGTMLMTNRGAQTPLEHHASLWSLYKHLKIDEAQPDLSAELEALLAQNDPQLETWLERAAMELRSAIHTIEAIFDPQTVILCGGAPKLLANRLVDRIEPLISSSVDYPVRTLPRLLVGLTDIWAVARGAALEQISRHFDPRFSALLKSGIAS</sequence>
<dbReference type="InterPro" id="IPR001387">
    <property type="entry name" value="Cro/C1-type_HTH"/>
</dbReference>
<dbReference type="Pfam" id="PF12802">
    <property type="entry name" value="MarR_2"/>
    <property type="match status" value="1"/>
</dbReference>
<dbReference type="Gene3D" id="1.10.10.10">
    <property type="entry name" value="Winged helix-like DNA-binding domain superfamily/Winged helix DNA-binding domain"/>
    <property type="match status" value="1"/>
</dbReference>
<evidence type="ECO:0000313" key="4">
    <source>
        <dbReference type="Proteomes" id="UP000246073"/>
    </source>
</evidence>
<gene>
    <name evidence="3" type="ORF">OHAE_4707</name>
</gene>
<feature type="domain" description="HTH cro/C1-type" evidence="2">
    <location>
        <begin position="27"/>
        <end position="55"/>
    </location>
</feature>
<dbReference type="Proteomes" id="UP000246073">
    <property type="component" value="Unassembled WGS sequence"/>
</dbReference>
<dbReference type="SUPFAM" id="SSF53067">
    <property type="entry name" value="Actin-like ATPase domain"/>
    <property type="match status" value="1"/>
</dbReference>
<feature type="region of interest" description="Disordered" evidence="1">
    <location>
        <begin position="1"/>
        <end position="22"/>
    </location>
</feature>
<accession>A0A2P9HCX0</accession>
<dbReference type="GO" id="GO:0009384">
    <property type="term" value="F:N-acylmannosamine kinase activity"/>
    <property type="evidence" value="ECO:0007669"/>
    <property type="project" value="TreeGrafter"/>
</dbReference>
<dbReference type="SUPFAM" id="SSF46785">
    <property type="entry name" value="Winged helix' DNA-binding domain"/>
    <property type="match status" value="1"/>
</dbReference>
<dbReference type="InterPro" id="IPR000600">
    <property type="entry name" value="ROK"/>
</dbReference>
<reference evidence="4" key="1">
    <citation type="submission" date="2017-12" db="EMBL/GenBank/DDBJ databases">
        <authorList>
            <person name="Diaz M."/>
        </authorList>
    </citation>
    <scope>NUCLEOTIDE SEQUENCE [LARGE SCALE GENOMIC DNA]</scope>
    <source>
        <strain evidence="4">FI11154</strain>
    </source>
</reference>
<dbReference type="InterPro" id="IPR000835">
    <property type="entry name" value="HTH_MarR-typ"/>
</dbReference>
<dbReference type="PANTHER" id="PTHR18964">
    <property type="entry name" value="ROK (REPRESSOR, ORF, KINASE) FAMILY"/>
    <property type="match status" value="1"/>
</dbReference>
<name>A0A2P9HCX0_9HYPH</name>
<dbReference type="InterPro" id="IPR036390">
    <property type="entry name" value="WH_DNA-bd_sf"/>
</dbReference>
<organism evidence="3 4">
    <name type="scientific">Ochrobactrum soli</name>
    <dbReference type="NCBI Taxonomy" id="2448455"/>
    <lineage>
        <taxon>Bacteria</taxon>
        <taxon>Pseudomonadati</taxon>
        <taxon>Pseudomonadota</taxon>
        <taxon>Alphaproteobacteria</taxon>
        <taxon>Hyphomicrobiales</taxon>
        <taxon>Brucellaceae</taxon>
        <taxon>Brucella/Ochrobactrum group</taxon>
        <taxon>Ochrobactrum</taxon>
    </lineage>
</organism>
<dbReference type="AlphaFoldDB" id="A0A2P9HCX0"/>
<dbReference type="PANTHER" id="PTHR18964:SF169">
    <property type="entry name" value="N-ACETYLMANNOSAMINE KINASE"/>
    <property type="match status" value="1"/>
</dbReference>
<proteinExistence type="predicted"/>
<evidence type="ECO:0000259" key="2">
    <source>
        <dbReference type="PROSITE" id="PS50943"/>
    </source>
</evidence>
<dbReference type="Gene3D" id="3.30.420.40">
    <property type="match status" value="2"/>
</dbReference>
<dbReference type="Pfam" id="PF00480">
    <property type="entry name" value="ROK"/>
    <property type="match status" value="1"/>
</dbReference>
<dbReference type="GO" id="GO:0003700">
    <property type="term" value="F:DNA-binding transcription factor activity"/>
    <property type="evidence" value="ECO:0007669"/>
    <property type="project" value="InterPro"/>
</dbReference>
<keyword evidence="3" id="KW-0418">Kinase</keyword>
<protein>
    <submittedName>
        <fullName evidence="3">NagC-like transcriptional regulator of glucosamine ABC transporter and kinase cluster</fullName>
    </submittedName>
</protein>
<dbReference type="PROSITE" id="PS50943">
    <property type="entry name" value="HTH_CROC1"/>
    <property type="match status" value="1"/>
</dbReference>
<dbReference type="InterPro" id="IPR036388">
    <property type="entry name" value="WH-like_DNA-bd_sf"/>
</dbReference>
<dbReference type="EMBL" id="OOFM01000001">
    <property type="protein sequence ID" value="SPL61915.1"/>
    <property type="molecule type" value="Genomic_DNA"/>
</dbReference>
<feature type="compositionally biased region" description="Polar residues" evidence="1">
    <location>
        <begin position="8"/>
        <end position="20"/>
    </location>
</feature>
<dbReference type="InterPro" id="IPR043129">
    <property type="entry name" value="ATPase_NBD"/>
</dbReference>
<dbReference type="RefSeq" id="WP_109366087.1">
    <property type="nucleotide sequence ID" value="NZ_OOFM01000001.1"/>
</dbReference>